<protein>
    <recommendedName>
        <fullName evidence="2">CBM21 domain-containing protein</fullName>
    </recommendedName>
</protein>
<evidence type="ECO:0000256" key="1">
    <source>
        <dbReference type="SAM" id="MobiDB-lite"/>
    </source>
</evidence>
<dbReference type="InterPro" id="IPR005036">
    <property type="entry name" value="CBM21_dom"/>
</dbReference>
<feature type="compositionally biased region" description="Basic and acidic residues" evidence="1">
    <location>
        <begin position="173"/>
        <end position="185"/>
    </location>
</feature>
<comment type="caution">
    <text evidence="3">The sequence shown here is derived from an EMBL/GenBank/DDBJ whole genome shotgun (WGS) entry which is preliminary data.</text>
</comment>
<dbReference type="InterPro" id="IPR038175">
    <property type="entry name" value="CBM21_dom_sf"/>
</dbReference>
<dbReference type="AlphaFoldDB" id="A0A835YJK7"/>
<dbReference type="PANTHER" id="PTHR12307">
    <property type="entry name" value="PROTEIN PHOSPHATASE 1 REGULATORY SUBUNIT"/>
    <property type="match status" value="1"/>
</dbReference>
<evidence type="ECO:0000313" key="4">
    <source>
        <dbReference type="Proteomes" id="UP000612055"/>
    </source>
</evidence>
<feature type="region of interest" description="Disordered" evidence="1">
    <location>
        <begin position="228"/>
        <end position="297"/>
    </location>
</feature>
<dbReference type="GO" id="GO:0008157">
    <property type="term" value="F:protein phosphatase 1 binding"/>
    <property type="evidence" value="ECO:0007669"/>
    <property type="project" value="TreeGrafter"/>
</dbReference>
<evidence type="ECO:0000313" key="3">
    <source>
        <dbReference type="EMBL" id="KAG2502146.1"/>
    </source>
</evidence>
<dbReference type="GO" id="GO:0000164">
    <property type="term" value="C:protein phosphatase type 1 complex"/>
    <property type="evidence" value="ECO:0007669"/>
    <property type="project" value="TreeGrafter"/>
</dbReference>
<dbReference type="InterPro" id="IPR050782">
    <property type="entry name" value="PP1_regulatory_subunit_3"/>
</dbReference>
<proteinExistence type="predicted"/>
<sequence length="419" mass="42975">MLRTLLGRTHSSGPEPAPAPGHEPLPKGSTGLLYSLHTPVELRELSGALDRHVAAGPLRLYGLDPGSGGRGPAGEAAGVLRVGEVELPFGRRPSELHEPGAPPPPPICHRIDAWTLRLEPAPSRTSSPGPGAGPSSALLLIFPRAAPGGAQAVARAEAVVRDLALGRGAPEPAGERREAPGDHSPHSAAASDGHLLSPEARVLFHDADPARSTGWRDSHPVRLLHLERLPPASPPAPRGPPASTLRGALSESDSGRSDGSGGGPRLRRNSGGGGGGSGKGGSRAMGPSAGDNVGSPGGTISGRLRGLGLGSVYGSVAVANLAYEKDVRVRYTLDGWATWDEVRSATSANWDKRLGFGADNFNFLIDLDGAAGARGVAVRRTLGAGSHVTLGLAVHYVVAGGSHWDNNDGQNYTFDLPAE</sequence>
<reference evidence="3" key="1">
    <citation type="journal article" date="2020" name="bioRxiv">
        <title>Comparative genomics of Chlamydomonas.</title>
        <authorList>
            <person name="Craig R.J."/>
            <person name="Hasan A.R."/>
            <person name="Ness R.W."/>
            <person name="Keightley P.D."/>
        </authorList>
    </citation>
    <scope>NUCLEOTIDE SEQUENCE</scope>
    <source>
        <strain evidence="3">CCAP 11/70</strain>
    </source>
</reference>
<gene>
    <name evidence="3" type="ORF">HYH03_000633</name>
</gene>
<dbReference type="Pfam" id="PF03370">
    <property type="entry name" value="CBM_21"/>
    <property type="match status" value="1"/>
</dbReference>
<dbReference type="PANTHER" id="PTHR12307:SF36">
    <property type="entry name" value="GLYCOGEN-BINDING SUBUNIT 76A"/>
    <property type="match status" value="1"/>
</dbReference>
<feature type="region of interest" description="Disordered" evidence="1">
    <location>
        <begin position="1"/>
        <end position="31"/>
    </location>
</feature>
<dbReference type="EMBL" id="JAEHOE010000001">
    <property type="protein sequence ID" value="KAG2502146.1"/>
    <property type="molecule type" value="Genomic_DNA"/>
</dbReference>
<feature type="region of interest" description="Disordered" evidence="1">
    <location>
        <begin position="167"/>
        <end position="192"/>
    </location>
</feature>
<feature type="compositionally biased region" description="Pro residues" evidence="1">
    <location>
        <begin position="231"/>
        <end position="240"/>
    </location>
</feature>
<feature type="domain" description="CBM21" evidence="2">
    <location>
        <begin position="292"/>
        <end position="415"/>
    </location>
</feature>
<name>A0A835YJK7_9CHLO</name>
<organism evidence="3 4">
    <name type="scientific">Edaphochlamys debaryana</name>
    <dbReference type="NCBI Taxonomy" id="47281"/>
    <lineage>
        <taxon>Eukaryota</taxon>
        <taxon>Viridiplantae</taxon>
        <taxon>Chlorophyta</taxon>
        <taxon>core chlorophytes</taxon>
        <taxon>Chlorophyceae</taxon>
        <taxon>CS clade</taxon>
        <taxon>Chlamydomonadales</taxon>
        <taxon>Chlamydomonadales incertae sedis</taxon>
        <taxon>Edaphochlamys</taxon>
    </lineage>
</organism>
<dbReference type="OrthoDB" id="544376at2759"/>
<dbReference type="Proteomes" id="UP000612055">
    <property type="component" value="Unassembled WGS sequence"/>
</dbReference>
<feature type="compositionally biased region" description="Gly residues" evidence="1">
    <location>
        <begin position="258"/>
        <end position="283"/>
    </location>
</feature>
<dbReference type="PROSITE" id="PS51159">
    <property type="entry name" value="CBM21"/>
    <property type="match status" value="1"/>
</dbReference>
<evidence type="ECO:0000259" key="2">
    <source>
        <dbReference type="PROSITE" id="PS51159"/>
    </source>
</evidence>
<keyword evidence="4" id="KW-1185">Reference proteome</keyword>
<accession>A0A835YJK7</accession>
<dbReference type="Gene3D" id="2.60.40.2440">
    <property type="entry name" value="Carbohydrate binding type-21 domain"/>
    <property type="match status" value="1"/>
</dbReference>